<feature type="transmembrane region" description="Helical" evidence="14">
    <location>
        <begin position="9"/>
        <end position="28"/>
    </location>
</feature>
<reference evidence="15 16" key="1">
    <citation type="submission" date="2024-05" db="EMBL/GenBank/DDBJ databases">
        <title>Culex pipiens pipiens assembly and annotation.</title>
        <authorList>
            <person name="Alout H."/>
            <person name="Durand T."/>
        </authorList>
    </citation>
    <scope>NUCLEOTIDE SEQUENCE [LARGE SCALE GENOMIC DNA]</scope>
    <source>
        <strain evidence="15">HA-2024</strain>
        <tissue evidence="15">Whole body</tissue>
    </source>
</reference>
<evidence type="ECO:0000256" key="3">
    <source>
        <dbReference type="ARBA" id="ARBA00022448"/>
    </source>
</evidence>
<evidence type="ECO:0000256" key="11">
    <source>
        <dbReference type="ARBA" id="ARBA00023303"/>
    </source>
</evidence>
<keyword evidence="4 12" id="KW-0894">Sodium channel</keyword>
<gene>
    <name evidence="15" type="ORF">pipiens_015978</name>
</gene>
<dbReference type="EMBL" id="JBEHCU010010691">
    <property type="protein sequence ID" value="KAL1377852.1"/>
    <property type="molecule type" value="Genomic_DNA"/>
</dbReference>
<keyword evidence="16" id="KW-1185">Reference proteome</keyword>
<evidence type="ECO:0000256" key="8">
    <source>
        <dbReference type="ARBA" id="ARBA00023065"/>
    </source>
</evidence>
<evidence type="ECO:0000256" key="13">
    <source>
        <dbReference type="SAM" id="MobiDB-lite"/>
    </source>
</evidence>
<organism evidence="15 16">
    <name type="scientific">Culex pipiens pipiens</name>
    <name type="common">Northern house mosquito</name>
    <dbReference type="NCBI Taxonomy" id="38569"/>
    <lineage>
        <taxon>Eukaryota</taxon>
        <taxon>Metazoa</taxon>
        <taxon>Ecdysozoa</taxon>
        <taxon>Arthropoda</taxon>
        <taxon>Hexapoda</taxon>
        <taxon>Insecta</taxon>
        <taxon>Pterygota</taxon>
        <taxon>Neoptera</taxon>
        <taxon>Endopterygota</taxon>
        <taxon>Diptera</taxon>
        <taxon>Nematocera</taxon>
        <taxon>Culicoidea</taxon>
        <taxon>Culicidae</taxon>
        <taxon>Culicinae</taxon>
        <taxon>Culicini</taxon>
        <taxon>Culex</taxon>
        <taxon>Culex</taxon>
    </lineage>
</organism>
<protein>
    <submittedName>
        <fullName evidence="15">Uncharacterized protein</fullName>
    </submittedName>
</protein>
<dbReference type="PRINTS" id="PR01078">
    <property type="entry name" value="AMINACHANNEL"/>
</dbReference>
<keyword evidence="8 12" id="KW-0406">Ion transport</keyword>
<evidence type="ECO:0000256" key="12">
    <source>
        <dbReference type="RuleBase" id="RU000679"/>
    </source>
</evidence>
<evidence type="ECO:0000256" key="4">
    <source>
        <dbReference type="ARBA" id="ARBA00022461"/>
    </source>
</evidence>
<dbReference type="Pfam" id="PF00858">
    <property type="entry name" value="ASC"/>
    <property type="match status" value="1"/>
</dbReference>
<evidence type="ECO:0000313" key="16">
    <source>
        <dbReference type="Proteomes" id="UP001562425"/>
    </source>
</evidence>
<keyword evidence="5 12" id="KW-0812">Transmembrane</keyword>
<evidence type="ECO:0000313" key="15">
    <source>
        <dbReference type="EMBL" id="KAL1377852.1"/>
    </source>
</evidence>
<keyword evidence="6 14" id="KW-1133">Transmembrane helix</keyword>
<keyword evidence="3 12" id="KW-0813">Transport</keyword>
<feature type="transmembrane region" description="Helical" evidence="14">
    <location>
        <begin position="40"/>
        <end position="57"/>
    </location>
</feature>
<dbReference type="InterPro" id="IPR001873">
    <property type="entry name" value="ENaC"/>
</dbReference>
<evidence type="ECO:0000256" key="10">
    <source>
        <dbReference type="ARBA" id="ARBA00023201"/>
    </source>
</evidence>
<evidence type="ECO:0000256" key="1">
    <source>
        <dbReference type="ARBA" id="ARBA00004141"/>
    </source>
</evidence>
<evidence type="ECO:0000256" key="6">
    <source>
        <dbReference type="ARBA" id="ARBA00022989"/>
    </source>
</evidence>
<keyword evidence="10 12" id="KW-0739">Sodium transport</keyword>
<dbReference type="AlphaFoldDB" id="A0ABD1CP86"/>
<keyword evidence="11 12" id="KW-0407">Ion channel</keyword>
<dbReference type="Gene3D" id="1.10.287.770">
    <property type="entry name" value="YojJ-like"/>
    <property type="match status" value="1"/>
</dbReference>
<feature type="transmembrane region" description="Helical" evidence="14">
    <location>
        <begin position="425"/>
        <end position="451"/>
    </location>
</feature>
<keyword evidence="7" id="KW-0915">Sodium</keyword>
<name>A0ABD1CP86_CULPP</name>
<dbReference type="Proteomes" id="UP001562425">
    <property type="component" value="Unassembled WGS sequence"/>
</dbReference>
<evidence type="ECO:0000256" key="9">
    <source>
        <dbReference type="ARBA" id="ARBA00023136"/>
    </source>
</evidence>
<feature type="region of interest" description="Disordered" evidence="13">
    <location>
        <begin position="464"/>
        <end position="487"/>
    </location>
</feature>
<keyword evidence="9 14" id="KW-0472">Membrane</keyword>
<comment type="similarity">
    <text evidence="2 12">Belongs to the amiloride-sensitive sodium channel (TC 1.A.6) family.</text>
</comment>
<dbReference type="PANTHER" id="PTHR11690:SF157">
    <property type="entry name" value="PICKPOCKET 15"/>
    <property type="match status" value="1"/>
</dbReference>
<dbReference type="PANTHER" id="PTHR11690">
    <property type="entry name" value="AMILORIDE-SENSITIVE SODIUM CHANNEL-RELATED"/>
    <property type="match status" value="1"/>
</dbReference>
<comment type="subcellular location">
    <subcellularLocation>
        <location evidence="1">Membrane</location>
        <topology evidence="1">Multi-pass membrane protein</topology>
    </subcellularLocation>
</comment>
<evidence type="ECO:0000256" key="2">
    <source>
        <dbReference type="ARBA" id="ARBA00007193"/>
    </source>
</evidence>
<comment type="caution">
    <text evidence="15">The sequence shown here is derived from an EMBL/GenBank/DDBJ whole genome shotgun (WGS) entry which is preliminary data.</text>
</comment>
<dbReference type="Gene3D" id="2.60.470.10">
    <property type="entry name" value="Acid-sensing ion channels like domains"/>
    <property type="match status" value="1"/>
</dbReference>
<dbReference type="GO" id="GO:0016020">
    <property type="term" value="C:membrane"/>
    <property type="evidence" value="ECO:0007669"/>
    <property type="project" value="UniProtKB-SubCell"/>
</dbReference>
<dbReference type="GO" id="GO:0005272">
    <property type="term" value="F:sodium channel activity"/>
    <property type="evidence" value="ECO:0007669"/>
    <property type="project" value="UniProtKB-KW"/>
</dbReference>
<feature type="compositionally biased region" description="Acidic residues" evidence="13">
    <location>
        <begin position="465"/>
        <end position="479"/>
    </location>
</feature>
<sequence>MRLKRLCRNWFRIFVDYCCNCSLAGFGYIADHKYHFTERLFWLVCVIVSWAGSYYLIMDYMSTFHKNAVSLVIENVHARDVTHFPSVGICEMGYAKEYYASLESQINDMRTSEEMEYNYDVEDFMLRIIFHNLYNYGSIMSYCAPYKDCTDCVKCPTAGYNKFAWKVRASCEELFDECRWNGKVFDCCRYFKPIQTTMGSCYLINSVQLVKKGGYNWLSMEVGRGVASGELLLNVSKATSAYILNEEDVPHMLLTTLQFTQIPEGYSETVFLTVQNIVNDPLVQTVDTEVRRCIFPDEQSEFNYPKYSYSVCVTECLKNAQIKMCNCCHHNFITGDNDKSPICMYEGLACLDQKDVMFPQTTIMQPWRTNGLVCQCLPSCTEHEIRVIGKQSEIEERNSRSVMFKMLALPTQRYRRQIVREKLDIVVSVGGILGLFMGASILSLVELVYFFTVRFVSAGVLGKTDDDDDEDEYDEEADEHEEHEQKF</sequence>
<evidence type="ECO:0000256" key="5">
    <source>
        <dbReference type="ARBA" id="ARBA00022692"/>
    </source>
</evidence>
<accession>A0ABD1CP86</accession>
<evidence type="ECO:0000256" key="14">
    <source>
        <dbReference type="SAM" id="Phobius"/>
    </source>
</evidence>
<proteinExistence type="inferred from homology"/>
<evidence type="ECO:0000256" key="7">
    <source>
        <dbReference type="ARBA" id="ARBA00023053"/>
    </source>
</evidence>